<name>A0A183IZ14_9BILA</name>
<reference evidence="3 4" key="2">
    <citation type="submission" date="2018-11" db="EMBL/GenBank/DDBJ databases">
        <authorList>
            <consortium name="Pathogen Informatics"/>
        </authorList>
    </citation>
    <scope>NUCLEOTIDE SEQUENCE [LARGE SCALE GENOMIC DNA]</scope>
</reference>
<dbReference type="PANTHER" id="PTHR16121:SF0">
    <property type="entry name" value="CAP-SPECIFIC MRNA (NUCLEOSIDE-2'-O-)-METHYLTRANSFERASE 1"/>
    <property type="match status" value="1"/>
</dbReference>
<accession>A0A183IZ14</accession>
<dbReference type="WBParaSite" id="SBAD_0000918201-mRNA-1">
    <property type="protein sequence ID" value="SBAD_0000918201-mRNA-1"/>
    <property type="gene ID" value="SBAD_0000918201"/>
</dbReference>
<dbReference type="GO" id="GO:0005737">
    <property type="term" value="C:cytoplasm"/>
    <property type="evidence" value="ECO:0007669"/>
    <property type="project" value="TreeGrafter"/>
</dbReference>
<dbReference type="GO" id="GO:0016556">
    <property type="term" value="P:mRNA modification"/>
    <property type="evidence" value="ECO:0007669"/>
    <property type="project" value="UniProtKB-UniRule"/>
</dbReference>
<keyword evidence="4" id="KW-1185">Reference proteome</keyword>
<keyword evidence="1" id="KW-0808">Transferase</keyword>
<dbReference type="Proteomes" id="UP000270296">
    <property type="component" value="Unassembled WGS sequence"/>
</dbReference>
<evidence type="ECO:0000313" key="5">
    <source>
        <dbReference type="WBParaSite" id="SBAD_0000918201-mRNA-1"/>
    </source>
</evidence>
<dbReference type="InterPro" id="IPR050851">
    <property type="entry name" value="mRNA_Cap_2O-Ribose_MeTrfase"/>
</dbReference>
<dbReference type="OrthoDB" id="10251234at2759"/>
<sequence>MFPKSSDEIFYFADLCSGPGGFSEYVLWRRENAGHGFGFTLKGKDDFRLDKFLAACPEMFEPFYGIDGTEGDGDITNPENLRRFHEFVNKVTDGKGVNMVMADGRIPGTRGHKLQEILSKRMYLCQACCAFSILTTGGNFVFKVFDTFTPFSVGLLYLLWRCFNQICIHKPRTSRPASSERYIICLGYRDSDVIWRYLFNVNERFDEISKLEPKQDVIELVPLDLLHAETDFIKYVTEINERFAERQTYYLEKYKAFARNLTLHDSRQEEMRKQCLSYWRIPDLPRPELCRSGASSRFAELCKSNTNWIRFLPPAFVLDDSDMLHFNMCACSGQLQVVISLGKGRVYVYDDGRWADLRSHSHSHCRVRLPKDTLLLVDLTYEYSDVVDDKKKSPVRNPIFRIIDAYYLCGKDISGCTYNERMRLSTKFCKTISKEHSRPDLAIVRTAQVWKFEELHKVLKRYE</sequence>
<dbReference type="GO" id="GO:0004483">
    <property type="term" value="F:methyltransferase cap1 activity"/>
    <property type="evidence" value="ECO:0007669"/>
    <property type="project" value="UniProtKB-UniRule"/>
</dbReference>
<comment type="function">
    <text evidence="1">S-adenosyl-L-methionine-dependent methyltransferase that mediates RNA cap1 2'-O-ribose methylation to the 5'-cap structure of RNAs. Methylates the ribose of the first nucleotide of a m(7)GpppG-capped mRNA to produce m(7)GpppNmp (cap1).</text>
</comment>
<keyword evidence="1" id="KW-0949">S-adenosyl-L-methionine</keyword>
<evidence type="ECO:0000256" key="1">
    <source>
        <dbReference type="RuleBase" id="RU368012"/>
    </source>
</evidence>
<dbReference type="Gene3D" id="3.40.50.12760">
    <property type="match status" value="1"/>
</dbReference>
<organism evidence="5">
    <name type="scientific">Soboliphyme baturini</name>
    <dbReference type="NCBI Taxonomy" id="241478"/>
    <lineage>
        <taxon>Eukaryota</taxon>
        <taxon>Metazoa</taxon>
        <taxon>Ecdysozoa</taxon>
        <taxon>Nematoda</taxon>
        <taxon>Enoplea</taxon>
        <taxon>Dorylaimia</taxon>
        <taxon>Dioctophymatida</taxon>
        <taxon>Dioctophymatoidea</taxon>
        <taxon>Soboliphymatidae</taxon>
        <taxon>Soboliphyme</taxon>
    </lineage>
</organism>
<dbReference type="PANTHER" id="PTHR16121">
    <property type="entry name" value="CAP-SPECIFIC MRNA (NUCLEOSIDE-2'-O-)-METHYLTRANSFERASE 1-RELATED"/>
    <property type="match status" value="1"/>
</dbReference>
<keyword evidence="1" id="KW-0506">mRNA capping</keyword>
<evidence type="ECO:0000313" key="3">
    <source>
        <dbReference type="EMBL" id="VDP19745.1"/>
    </source>
</evidence>
<dbReference type="GO" id="GO:0005634">
    <property type="term" value="C:nucleus"/>
    <property type="evidence" value="ECO:0007669"/>
    <property type="project" value="UniProtKB-SubCell"/>
</dbReference>
<reference evidence="5" key="1">
    <citation type="submission" date="2016-06" db="UniProtKB">
        <authorList>
            <consortium name="WormBaseParasite"/>
        </authorList>
    </citation>
    <scope>IDENTIFICATION</scope>
</reference>
<dbReference type="InterPro" id="IPR002877">
    <property type="entry name" value="RNA_MeTrfase_FtsJ_dom"/>
</dbReference>
<dbReference type="InterPro" id="IPR025816">
    <property type="entry name" value="RrmJ-type_MeTrfase"/>
</dbReference>
<dbReference type="PROSITE" id="PS51613">
    <property type="entry name" value="SAM_MT_RRMJ"/>
    <property type="match status" value="1"/>
</dbReference>
<comment type="catalytic activity">
    <reaction evidence="1">
        <text>a 5'-end (N(7)-methyl 5'-triphosphoguanosine)-ribonucleoside in mRNA + S-adenosyl-L-methionine = a 5'-end (N(7)-methyl 5'-triphosphoguanosine)-(2'-O-methyl-ribonucleoside) in mRNA + S-adenosyl-L-homocysteine + H(+)</text>
        <dbReference type="Rhea" id="RHEA:67020"/>
        <dbReference type="Rhea" id="RHEA-COMP:17167"/>
        <dbReference type="Rhea" id="RHEA-COMP:17168"/>
        <dbReference type="ChEBI" id="CHEBI:15378"/>
        <dbReference type="ChEBI" id="CHEBI:57856"/>
        <dbReference type="ChEBI" id="CHEBI:59789"/>
        <dbReference type="ChEBI" id="CHEBI:156461"/>
        <dbReference type="ChEBI" id="CHEBI:167609"/>
        <dbReference type="EC" id="2.1.1.57"/>
    </reaction>
</comment>
<dbReference type="InterPro" id="IPR029063">
    <property type="entry name" value="SAM-dependent_MTases_sf"/>
</dbReference>
<dbReference type="EC" id="2.1.1.57" evidence="1"/>
<dbReference type="SUPFAM" id="SSF53335">
    <property type="entry name" value="S-adenosyl-L-methionine-dependent methyltransferases"/>
    <property type="match status" value="1"/>
</dbReference>
<dbReference type="GO" id="GO:0032259">
    <property type="term" value="P:methylation"/>
    <property type="evidence" value="ECO:0007669"/>
    <property type="project" value="UniProtKB-KW"/>
</dbReference>
<comment type="subcellular location">
    <subcellularLocation>
        <location evidence="1">Nucleus</location>
    </subcellularLocation>
</comment>
<feature type="domain" description="RrmJ-type SAM-dependent 2'-O-MTase" evidence="2">
    <location>
        <begin position="1"/>
        <end position="189"/>
    </location>
</feature>
<evidence type="ECO:0000313" key="4">
    <source>
        <dbReference type="Proteomes" id="UP000270296"/>
    </source>
</evidence>
<evidence type="ECO:0000259" key="2">
    <source>
        <dbReference type="PROSITE" id="PS51613"/>
    </source>
</evidence>
<dbReference type="GO" id="GO:0006370">
    <property type="term" value="P:7-methylguanosine mRNA capping"/>
    <property type="evidence" value="ECO:0007669"/>
    <property type="project" value="UniProtKB-UniRule"/>
</dbReference>
<dbReference type="AlphaFoldDB" id="A0A183IZ14"/>
<proteinExistence type="predicted"/>
<protein>
    <recommendedName>
        <fullName evidence="1">Cap-specific mRNA (nucleoside-2'-O-)-methyltransferase 1</fullName>
        <ecNumber evidence="1">2.1.1.57</ecNumber>
    </recommendedName>
    <alternativeName>
        <fullName evidence="1">Cap1 2'O-ribose methyltransferase 1</fullName>
    </alternativeName>
</protein>
<gene>
    <name evidence="3" type="ORF">SBAD_LOCUS8862</name>
</gene>
<keyword evidence="1" id="KW-0489">Methyltransferase</keyword>
<keyword evidence="1" id="KW-0507">mRNA processing</keyword>
<dbReference type="EMBL" id="UZAM01012048">
    <property type="protein sequence ID" value="VDP19745.1"/>
    <property type="molecule type" value="Genomic_DNA"/>
</dbReference>
<dbReference type="GO" id="GO:0003676">
    <property type="term" value="F:nucleic acid binding"/>
    <property type="evidence" value="ECO:0007669"/>
    <property type="project" value="UniProtKB-UniRule"/>
</dbReference>
<keyword evidence="1" id="KW-0539">Nucleus</keyword>
<dbReference type="Pfam" id="PF01728">
    <property type="entry name" value="FtsJ"/>
    <property type="match status" value="1"/>
</dbReference>